<dbReference type="Pfam" id="PF04333">
    <property type="entry name" value="MlaA"/>
    <property type="match status" value="1"/>
</dbReference>
<dbReference type="HOGENOM" id="CLU_059326_3_0_5"/>
<dbReference type="PANTHER" id="PTHR30035">
    <property type="entry name" value="LIPOPROTEIN VACJ-RELATED"/>
    <property type="match status" value="1"/>
</dbReference>
<dbReference type="eggNOG" id="COG2853">
    <property type="taxonomic scope" value="Bacteria"/>
</dbReference>
<dbReference type="OrthoDB" id="9785326at2"/>
<dbReference type="GO" id="GO:0016020">
    <property type="term" value="C:membrane"/>
    <property type="evidence" value="ECO:0007669"/>
    <property type="project" value="InterPro"/>
</dbReference>
<evidence type="ECO:0000256" key="2">
    <source>
        <dbReference type="ARBA" id="ARBA00022729"/>
    </source>
</evidence>
<proteinExistence type="inferred from homology"/>
<protein>
    <submittedName>
        <fullName evidence="5">Putative lipoprotein</fullName>
    </submittedName>
</protein>
<accession>A3TVR3</accession>
<keyword evidence="6" id="KW-1185">Reference proteome</keyword>
<evidence type="ECO:0000256" key="1">
    <source>
        <dbReference type="ARBA" id="ARBA00010634"/>
    </source>
</evidence>
<dbReference type="InterPro" id="IPR007428">
    <property type="entry name" value="MlaA"/>
</dbReference>
<dbReference type="GO" id="GO:0120010">
    <property type="term" value="P:intermembrane phospholipid transfer"/>
    <property type="evidence" value="ECO:0007669"/>
    <property type="project" value="TreeGrafter"/>
</dbReference>
<reference evidence="5 6" key="1">
    <citation type="journal article" date="2010" name="J. Bacteriol.">
        <title>Genome sequences of Oceanicola granulosus HTCC2516(T) and Oceanicola batsensis HTCC2597(TDelta).</title>
        <authorList>
            <person name="Thrash J.C."/>
            <person name="Cho J.C."/>
            <person name="Vergin K.L."/>
            <person name="Giovannoni S.J."/>
        </authorList>
    </citation>
    <scope>NUCLEOTIDE SEQUENCE [LARGE SCALE GENOMIC DNA]</scope>
    <source>
        <strain evidence="6">ATCC BAA-863 / DSM 15984 / KCTC 12145 / HTCC2597</strain>
    </source>
</reference>
<gene>
    <name evidence="5" type="ORF">OB2597_10716</name>
</gene>
<evidence type="ECO:0000256" key="4">
    <source>
        <dbReference type="SAM" id="SignalP"/>
    </source>
</evidence>
<dbReference type="Proteomes" id="UP000004318">
    <property type="component" value="Unassembled WGS sequence"/>
</dbReference>
<dbReference type="RefSeq" id="WP_009806362.1">
    <property type="nucleotide sequence ID" value="NZ_CH724131.1"/>
</dbReference>
<comment type="similarity">
    <text evidence="1">Belongs to the MlaA family.</text>
</comment>
<feature type="signal peptide" evidence="4">
    <location>
        <begin position="1"/>
        <end position="22"/>
    </location>
</feature>
<dbReference type="EMBL" id="AAMO01000003">
    <property type="protein sequence ID" value="EAQ03709.1"/>
    <property type="molecule type" value="Genomic_DNA"/>
</dbReference>
<evidence type="ECO:0000313" key="5">
    <source>
        <dbReference type="EMBL" id="EAQ03709.1"/>
    </source>
</evidence>
<name>A3TVR3_PSEBH</name>
<keyword evidence="2 4" id="KW-0732">Signal</keyword>
<dbReference type="STRING" id="252305.OB2597_10716"/>
<dbReference type="PANTHER" id="PTHR30035:SF3">
    <property type="entry name" value="INTERMEMBRANE PHOSPHOLIPID TRANSPORT SYSTEM LIPOPROTEIN MLAA"/>
    <property type="match status" value="1"/>
</dbReference>
<dbReference type="PROSITE" id="PS51257">
    <property type="entry name" value="PROKAR_LIPOPROTEIN"/>
    <property type="match status" value="1"/>
</dbReference>
<evidence type="ECO:0000313" key="6">
    <source>
        <dbReference type="Proteomes" id="UP000004318"/>
    </source>
</evidence>
<dbReference type="PRINTS" id="PR01805">
    <property type="entry name" value="VACJLIPOPROT"/>
</dbReference>
<organism evidence="5 6">
    <name type="scientific">Pseudooceanicola batsensis (strain ATCC BAA-863 / DSM 15984 / KCTC 12145 / HTCC2597)</name>
    <name type="common">Oceanicola batsensis</name>
    <dbReference type="NCBI Taxonomy" id="252305"/>
    <lineage>
        <taxon>Bacteria</taxon>
        <taxon>Pseudomonadati</taxon>
        <taxon>Pseudomonadota</taxon>
        <taxon>Alphaproteobacteria</taxon>
        <taxon>Rhodobacterales</taxon>
        <taxon>Paracoccaceae</taxon>
        <taxon>Pseudooceanicola</taxon>
    </lineage>
</organism>
<comment type="caution">
    <text evidence="5">The sequence shown here is derived from an EMBL/GenBank/DDBJ whole genome shotgun (WGS) entry which is preliminary data.</text>
</comment>
<dbReference type="AlphaFoldDB" id="A3TVR3"/>
<sequence>MSTSIKSYAARFVLLGAVGAMTACSPAPPATGINDPWEASNRRMHAFNKSVDRNILGPAGGSYVTVLPEPVVTTVGNFAGNLATPSVVVNNVLQADARGAFTNSFRFVLNTTLGMGGLFDVATMAGINEVETDFGETLHVWGAGEGNYVELPVLGPSTERDAVGRIVDLFTNPLGYVLSEPEKYAGPVASVAKRLGDRGRYSQTVGSVLHESADSYAQGRSTYLQNRRYQLGGGAAATGDPYDDPYAATGDPYDDPYLQ</sequence>
<keyword evidence="5" id="KW-0449">Lipoprotein</keyword>
<feature type="region of interest" description="Disordered" evidence="3">
    <location>
        <begin position="234"/>
        <end position="259"/>
    </location>
</feature>
<evidence type="ECO:0000256" key="3">
    <source>
        <dbReference type="SAM" id="MobiDB-lite"/>
    </source>
</evidence>
<feature type="chain" id="PRO_5002660359" evidence="4">
    <location>
        <begin position="23"/>
        <end position="259"/>
    </location>
</feature>